<dbReference type="Pfam" id="PF18096">
    <property type="entry name" value="Thump_like"/>
    <property type="match status" value="1"/>
</dbReference>
<dbReference type="InterPro" id="IPR041497">
    <property type="entry name" value="Thump-like"/>
</dbReference>
<evidence type="ECO:0000313" key="5">
    <source>
        <dbReference type="Proteomes" id="UP000295807"/>
    </source>
</evidence>
<evidence type="ECO:0000313" key="4">
    <source>
        <dbReference type="EMBL" id="TCS88370.1"/>
    </source>
</evidence>
<evidence type="ECO:0000256" key="1">
    <source>
        <dbReference type="SAM" id="MobiDB-lite"/>
    </source>
</evidence>
<dbReference type="AlphaFoldDB" id="A0A4R3KTT5"/>
<feature type="compositionally biased region" description="Low complexity" evidence="1">
    <location>
        <begin position="165"/>
        <end position="190"/>
    </location>
</feature>
<protein>
    <submittedName>
        <fullName evidence="4">Uncharacterized protein</fullName>
    </submittedName>
</protein>
<dbReference type="SUPFAM" id="SSF53335">
    <property type="entry name" value="S-adenosyl-L-methionine-dependent methyltransferases"/>
    <property type="match status" value="1"/>
</dbReference>
<feature type="compositionally biased region" description="Polar residues" evidence="1">
    <location>
        <begin position="154"/>
        <end position="164"/>
    </location>
</feature>
<gene>
    <name evidence="4" type="ORF">EDD80_103234</name>
</gene>
<evidence type="ECO:0000259" key="3">
    <source>
        <dbReference type="Pfam" id="PF22013"/>
    </source>
</evidence>
<dbReference type="Gene3D" id="1.10.10.1110">
    <property type="entry name" value="Methyltransferase PG1098, N-terminal domain"/>
    <property type="match status" value="1"/>
</dbReference>
<organism evidence="4 5">
    <name type="scientific">Anseongella ginsenosidimutans</name>
    <dbReference type="NCBI Taxonomy" id="496056"/>
    <lineage>
        <taxon>Bacteria</taxon>
        <taxon>Pseudomonadati</taxon>
        <taxon>Bacteroidota</taxon>
        <taxon>Sphingobacteriia</taxon>
        <taxon>Sphingobacteriales</taxon>
        <taxon>Sphingobacteriaceae</taxon>
        <taxon>Anseongella</taxon>
    </lineage>
</organism>
<feature type="region of interest" description="Disordered" evidence="1">
    <location>
        <begin position="154"/>
        <end position="190"/>
    </location>
</feature>
<dbReference type="InterPro" id="IPR054168">
    <property type="entry name" value="PG_1098_Fer"/>
</dbReference>
<feature type="domain" description="PG-1098 ferredoxin-like" evidence="3">
    <location>
        <begin position="323"/>
        <end position="366"/>
    </location>
</feature>
<dbReference type="InterPro" id="IPR029063">
    <property type="entry name" value="SAM-dependent_MTases_sf"/>
</dbReference>
<accession>A0A4R3KTT5</accession>
<dbReference type="CDD" id="cd02440">
    <property type="entry name" value="AdoMet_MTases"/>
    <property type="match status" value="1"/>
</dbReference>
<dbReference type="Pfam" id="PF22013">
    <property type="entry name" value="PG_1098_Fer"/>
    <property type="match status" value="1"/>
</dbReference>
<proteinExistence type="predicted"/>
<keyword evidence="5" id="KW-1185">Reference proteome</keyword>
<reference evidence="4 5" key="1">
    <citation type="submission" date="2019-03" db="EMBL/GenBank/DDBJ databases">
        <title>Genomic Encyclopedia of Type Strains, Phase IV (KMG-IV): sequencing the most valuable type-strain genomes for metagenomic binning, comparative biology and taxonomic classification.</title>
        <authorList>
            <person name="Goeker M."/>
        </authorList>
    </citation>
    <scope>NUCLEOTIDE SEQUENCE [LARGE SCALE GENOMIC DNA]</scope>
    <source>
        <strain evidence="4 5">DSM 21100</strain>
    </source>
</reference>
<feature type="domain" description="THUMP-like" evidence="2">
    <location>
        <begin position="384"/>
        <end position="435"/>
    </location>
</feature>
<comment type="caution">
    <text evidence="4">The sequence shown here is derived from an EMBL/GenBank/DDBJ whole genome shotgun (WGS) entry which is preliminary data.</text>
</comment>
<dbReference type="Gene3D" id="3.40.50.150">
    <property type="entry name" value="Vaccinia Virus protein VP39"/>
    <property type="match status" value="1"/>
</dbReference>
<evidence type="ECO:0000259" key="2">
    <source>
        <dbReference type="Pfam" id="PF18096"/>
    </source>
</evidence>
<dbReference type="Proteomes" id="UP000295807">
    <property type="component" value="Unassembled WGS sequence"/>
</dbReference>
<name>A0A4R3KTT5_9SPHI</name>
<dbReference type="EMBL" id="SMAD01000003">
    <property type="protein sequence ID" value="TCS88370.1"/>
    <property type="molecule type" value="Genomic_DNA"/>
</dbReference>
<sequence>MLNLELLNPEVQDFINEHLERDPVQLLLKPSPFPQVSMQEIAEQIQGKRKCRQKLPQWYRTRGIYYPPSLALEQCSSSLTGAYKASLCAGDTLADLTGGAGADSYFFSKNFRKVIHIELSAHLSATAAHNLPLLGAGNIRFICGDGMEFLRKTAQGQTQPASQTEQAAQSLSQAGQAAQPLSQAGQAAQPGQAQQEAMPDCIYLDPSRRTRNNKKVFLPSDYEPDFIPSLDLLVSAARQVIIKTSPLIDLRFGLKAFRFVRELHVVAVKNECKEILWILGKEPLPDPLITCATLREEYTNRFDFRLSMEENAAPAPLSNPLTYLYEPGAALLKAGAFKTLGIHFGLAKLHANSHLYTSEDLVEQFPGRSFRLTGRMAVREFGQRFKGKRLHISTRNFPESTPALLKKYSITEGGTGYAFFTTLQNGKRVVLLCEKI</sequence>